<keyword evidence="4" id="KW-0963">Cytoplasm</keyword>
<keyword evidence="3" id="KW-0268">Exocytosis</keyword>
<dbReference type="InterPro" id="IPR036859">
    <property type="entry name" value="CAP-Gly_dom_sf"/>
</dbReference>
<sequence length="595" mass="65355">MNPWLILRSFVSSFYSNHNMNNEDSIESPDVTDCGVQLDEDISHLNGNGFNHLIHEFSDISIGDLSLNGLNGNGYETNGDKRETSLAAIHGASDAPLCTTCQELESPFFNTHCIGCRELVSNLDTTVGQLFAIIRQWVPQTQQSIDLLVREVLRRGAHVDDRDELTDMTLLHYVCKSGAKGVGDVDIALKTVQYLVDSYNADISLRCRWTDMSAIHYSVYFDVSPVLQYLLDKTNNALIDDQCRDFDGGTPLHIAASNMCFDSAKVLLNNGANILLKDDLNRTPLFCVPEPTIPSDLMPTETTFEICSQLKKLLEEATLACIPGEGVENSDTIGRTGRVILLALGLSLGDRVIISNQKVGTLKYCGAAQFASGIWAGVELLEPEGKNDGTVGGVTYFRCFPKHGIFAPINKITKFDENCMKYYKGINSMIFRNVNHPRVDVSRVTPKVETGLKQTDDSDDNSSEISLTISQGSVDNDVFKSPSNGRKTRTKTVAIKQNQSSNQNNSTQQTNTNTWLTVGVNVFINNSIGVVRYIGPVEFAGPGVWLGVELRTATGKNDGSINGVRYFQCKPNHGLLVRPKKVSVRGINGAKLLPQ</sequence>
<dbReference type="SMART" id="SM01052">
    <property type="entry name" value="CAP_GLY"/>
    <property type="match status" value="2"/>
</dbReference>
<keyword evidence="6" id="KW-0528">Neurotoxin</keyword>
<dbReference type="PROSITE" id="PS50088">
    <property type="entry name" value="ANK_REPEAT"/>
    <property type="match status" value="1"/>
</dbReference>
<reference evidence="11" key="1">
    <citation type="submission" date="2020-11" db="EMBL/GenBank/DDBJ databases">
        <authorList>
            <person name="Tran Van P."/>
        </authorList>
    </citation>
    <scope>NUCLEOTIDE SEQUENCE</scope>
</reference>
<dbReference type="InterPro" id="IPR002110">
    <property type="entry name" value="Ankyrin_rpt"/>
</dbReference>
<protein>
    <recommendedName>
        <fullName evidence="10">CAP-Gly domain-containing protein</fullName>
    </recommendedName>
</protein>
<feature type="repeat" description="ANK" evidence="8">
    <location>
        <begin position="247"/>
        <end position="279"/>
    </location>
</feature>
<dbReference type="PANTHER" id="PTHR18916">
    <property type="entry name" value="DYNACTIN 1-RELATED MICROTUBULE-BINDING"/>
    <property type="match status" value="1"/>
</dbReference>
<dbReference type="Pfam" id="PF01302">
    <property type="entry name" value="CAP_GLY"/>
    <property type="match status" value="2"/>
</dbReference>
<dbReference type="InterPro" id="IPR000938">
    <property type="entry name" value="CAP-Gly_domain"/>
</dbReference>
<dbReference type="OrthoDB" id="5412539at2759"/>
<dbReference type="AlphaFoldDB" id="A0A7R9KIY3"/>
<dbReference type="SUPFAM" id="SSF74924">
    <property type="entry name" value="Cap-Gly domain"/>
    <property type="match status" value="2"/>
</dbReference>
<evidence type="ECO:0000259" key="10">
    <source>
        <dbReference type="PROSITE" id="PS50245"/>
    </source>
</evidence>
<evidence type="ECO:0000256" key="9">
    <source>
        <dbReference type="SAM" id="MobiDB-lite"/>
    </source>
</evidence>
<name>A0A7R9KIY3_9ACAR</name>
<dbReference type="Proteomes" id="UP000759131">
    <property type="component" value="Unassembled WGS sequence"/>
</dbReference>
<dbReference type="PROSITE" id="PS50297">
    <property type="entry name" value="ANK_REP_REGION"/>
    <property type="match status" value="1"/>
</dbReference>
<evidence type="ECO:0000256" key="7">
    <source>
        <dbReference type="ARBA" id="ARBA00023298"/>
    </source>
</evidence>
<gene>
    <name evidence="11" type="ORF">OSB1V03_LOCUS4249</name>
</gene>
<dbReference type="GO" id="GO:0005634">
    <property type="term" value="C:nucleus"/>
    <property type="evidence" value="ECO:0007669"/>
    <property type="project" value="TreeGrafter"/>
</dbReference>
<keyword evidence="6" id="KW-0800">Toxin</keyword>
<dbReference type="PROSITE" id="PS00845">
    <property type="entry name" value="CAP_GLY_1"/>
    <property type="match status" value="2"/>
</dbReference>
<proteinExistence type="predicted"/>
<keyword evidence="6" id="KW-0638">Presynaptic neurotoxin</keyword>
<feature type="domain" description="CAP-Gly" evidence="10">
    <location>
        <begin position="366"/>
        <end position="408"/>
    </location>
</feature>
<keyword evidence="5" id="KW-1052">Target cell membrane</keyword>
<dbReference type="PANTHER" id="PTHR18916:SF85">
    <property type="entry name" value="TUBULIN-FOLDING COFACTOR B"/>
    <property type="match status" value="1"/>
</dbReference>
<keyword evidence="12" id="KW-1185">Reference proteome</keyword>
<evidence type="ECO:0000256" key="8">
    <source>
        <dbReference type="PROSITE-ProRule" id="PRU00023"/>
    </source>
</evidence>
<dbReference type="EMBL" id="CAJPIZ010001894">
    <property type="protein sequence ID" value="CAG2104229.1"/>
    <property type="molecule type" value="Genomic_DNA"/>
</dbReference>
<evidence type="ECO:0000256" key="2">
    <source>
        <dbReference type="ARBA" id="ARBA00004496"/>
    </source>
</evidence>
<keyword evidence="7" id="KW-1053">Target membrane</keyword>
<feature type="region of interest" description="Disordered" evidence="9">
    <location>
        <begin position="474"/>
        <end position="510"/>
    </location>
</feature>
<keyword evidence="8" id="KW-0040">ANK repeat</keyword>
<evidence type="ECO:0000256" key="5">
    <source>
        <dbReference type="ARBA" id="ARBA00022537"/>
    </source>
</evidence>
<dbReference type="InterPro" id="IPR036770">
    <property type="entry name" value="Ankyrin_rpt-contain_sf"/>
</dbReference>
<evidence type="ECO:0000313" key="12">
    <source>
        <dbReference type="Proteomes" id="UP000759131"/>
    </source>
</evidence>
<evidence type="ECO:0000256" key="6">
    <source>
        <dbReference type="ARBA" id="ARBA00023028"/>
    </source>
</evidence>
<evidence type="ECO:0000256" key="1">
    <source>
        <dbReference type="ARBA" id="ARBA00004175"/>
    </source>
</evidence>
<evidence type="ECO:0000313" key="11">
    <source>
        <dbReference type="EMBL" id="CAD7623799.1"/>
    </source>
</evidence>
<dbReference type="EMBL" id="OC856469">
    <property type="protein sequence ID" value="CAD7623799.1"/>
    <property type="molecule type" value="Genomic_DNA"/>
</dbReference>
<dbReference type="Gene3D" id="2.30.30.190">
    <property type="entry name" value="CAP Gly-rich-like domain"/>
    <property type="match status" value="2"/>
</dbReference>
<feature type="domain" description="CAP-Gly" evidence="10">
    <location>
        <begin position="542"/>
        <end position="578"/>
    </location>
</feature>
<feature type="region of interest" description="Disordered" evidence="9">
    <location>
        <begin position="445"/>
        <end position="464"/>
    </location>
</feature>
<dbReference type="GO" id="GO:0005938">
    <property type="term" value="C:cell cortex"/>
    <property type="evidence" value="ECO:0007669"/>
    <property type="project" value="TreeGrafter"/>
</dbReference>
<dbReference type="SUPFAM" id="SSF48403">
    <property type="entry name" value="Ankyrin repeat"/>
    <property type="match status" value="1"/>
</dbReference>
<accession>A0A7R9KIY3</accession>
<dbReference type="GO" id="GO:0031122">
    <property type="term" value="P:cytoplasmic microtubule organization"/>
    <property type="evidence" value="ECO:0007669"/>
    <property type="project" value="TreeGrafter"/>
</dbReference>
<feature type="compositionally biased region" description="Low complexity" evidence="9">
    <location>
        <begin position="497"/>
        <end position="510"/>
    </location>
</feature>
<evidence type="ECO:0000256" key="4">
    <source>
        <dbReference type="ARBA" id="ARBA00022490"/>
    </source>
</evidence>
<evidence type="ECO:0000256" key="3">
    <source>
        <dbReference type="ARBA" id="ARBA00022483"/>
    </source>
</evidence>
<organism evidence="11">
    <name type="scientific">Medioppia subpectinata</name>
    <dbReference type="NCBI Taxonomy" id="1979941"/>
    <lineage>
        <taxon>Eukaryota</taxon>
        <taxon>Metazoa</taxon>
        <taxon>Ecdysozoa</taxon>
        <taxon>Arthropoda</taxon>
        <taxon>Chelicerata</taxon>
        <taxon>Arachnida</taxon>
        <taxon>Acari</taxon>
        <taxon>Acariformes</taxon>
        <taxon>Sarcoptiformes</taxon>
        <taxon>Oribatida</taxon>
        <taxon>Brachypylina</taxon>
        <taxon>Oppioidea</taxon>
        <taxon>Oppiidae</taxon>
        <taxon>Medioppia</taxon>
    </lineage>
</organism>
<dbReference type="GO" id="GO:0051010">
    <property type="term" value="F:microtubule plus-end binding"/>
    <property type="evidence" value="ECO:0007669"/>
    <property type="project" value="TreeGrafter"/>
</dbReference>
<comment type="subcellular location">
    <subcellularLocation>
        <location evidence="2">Cytoplasm</location>
    </subcellularLocation>
    <subcellularLocation>
        <location evidence="1">Target cell membrane</location>
    </subcellularLocation>
</comment>
<dbReference type="SMART" id="SM00248">
    <property type="entry name" value="ANK"/>
    <property type="match status" value="3"/>
</dbReference>
<dbReference type="PROSITE" id="PS50245">
    <property type="entry name" value="CAP_GLY_2"/>
    <property type="match status" value="2"/>
</dbReference>
<dbReference type="GO" id="GO:0044218">
    <property type="term" value="C:other organism cell membrane"/>
    <property type="evidence" value="ECO:0007669"/>
    <property type="project" value="UniProtKB-KW"/>
</dbReference>
<dbReference type="GO" id="GO:0035371">
    <property type="term" value="C:microtubule plus-end"/>
    <property type="evidence" value="ECO:0007669"/>
    <property type="project" value="TreeGrafter"/>
</dbReference>
<keyword evidence="7" id="KW-0472">Membrane</keyword>
<dbReference type="GO" id="GO:0006887">
    <property type="term" value="P:exocytosis"/>
    <property type="evidence" value="ECO:0007669"/>
    <property type="project" value="UniProtKB-KW"/>
</dbReference>
<dbReference type="Pfam" id="PF12796">
    <property type="entry name" value="Ank_2"/>
    <property type="match status" value="1"/>
</dbReference>
<dbReference type="Gene3D" id="1.25.40.20">
    <property type="entry name" value="Ankyrin repeat-containing domain"/>
    <property type="match status" value="1"/>
</dbReference>
<dbReference type="GO" id="GO:0044231">
    <property type="term" value="C:host cell presynaptic membrane"/>
    <property type="evidence" value="ECO:0007669"/>
    <property type="project" value="UniProtKB-KW"/>
</dbReference>